<dbReference type="EMBL" id="JARO02005085">
    <property type="protein sequence ID" value="KPP67377.1"/>
    <property type="molecule type" value="Genomic_DNA"/>
</dbReference>
<sequence>MAEQSSRYQQACSSVISLRALGSLSRFFRPQLPNEEEPGEDSPVSADAPPPYSSIAADNA</sequence>
<evidence type="ECO:0000313" key="2">
    <source>
        <dbReference type="EMBL" id="KPP67377.1"/>
    </source>
</evidence>
<protein>
    <submittedName>
        <fullName evidence="2">Uncharacterized protein</fullName>
    </submittedName>
</protein>
<feature type="region of interest" description="Disordered" evidence="1">
    <location>
        <begin position="29"/>
        <end position="60"/>
    </location>
</feature>
<dbReference type="AlphaFoldDB" id="A0A0N8JYS8"/>
<name>A0A0N8JYS8_SCLFO</name>
<gene>
    <name evidence="2" type="ORF">Z043_114038</name>
</gene>
<accession>A0A0N8JYS8</accession>
<reference evidence="2 3" key="1">
    <citation type="submission" date="2015-08" db="EMBL/GenBank/DDBJ databases">
        <title>The genome of the Asian arowana (Scleropages formosus).</title>
        <authorList>
            <person name="Tan M.H."/>
            <person name="Gan H.M."/>
            <person name="Croft L.J."/>
            <person name="Austin C.M."/>
        </authorList>
    </citation>
    <scope>NUCLEOTIDE SEQUENCE [LARGE SCALE GENOMIC DNA]</scope>
    <source>
        <strain evidence="2">Aro1</strain>
    </source>
</reference>
<proteinExistence type="predicted"/>
<organism evidence="2 3">
    <name type="scientific">Scleropages formosus</name>
    <name type="common">Asian bonytongue</name>
    <name type="synonym">Osteoglossum formosum</name>
    <dbReference type="NCBI Taxonomy" id="113540"/>
    <lineage>
        <taxon>Eukaryota</taxon>
        <taxon>Metazoa</taxon>
        <taxon>Chordata</taxon>
        <taxon>Craniata</taxon>
        <taxon>Vertebrata</taxon>
        <taxon>Euteleostomi</taxon>
        <taxon>Actinopterygii</taxon>
        <taxon>Neopterygii</taxon>
        <taxon>Teleostei</taxon>
        <taxon>Osteoglossocephala</taxon>
        <taxon>Osteoglossomorpha</taxon>
        <taxon>Osteoglossiformes</taxon>
        <taxon>Osteoglossidae</taxon>
        <taxon>Scleropages</taxon>
    </lineage>
</organism>
<evidence type="ECO:0000313" key="3">
    <source>
        <dbReference type="Proteomes" id="UP000034805"/>
    </source>
</evidence>
<feature type="non-terminal residue" evidence="2">
    <location>
        <position position="60"/>
    </location>
</feature>
<dbReference type="Proteomes" id="UP000034805">
    <property type="component" value="Unassembled WGS sequence"/>
</dbReference>
<evidence type="ECO:0000256" key="1">
    <source>
        <dbReference type="SAM" id="MobiDB-lite"/>
    </source>
</evidence>
<comment type="caution">
    <text evidence="2">The sequence shown here is derived from an EMBL/GenBank/DDBJ whole genome shotgun (WGS) entry which is preliminary data.</text>
</comment>